<name>A0A011V401_RUMAL</name>
<sequence>MEFEKKPETSYLVRDEAEKLSRDKGIPPERFSEFAKSGWEDIITKFCYTFLDMKKQRGSSLAYSWLNFREGLAHSEPVRCGADEFAYFARVRELIPEEDRDKKLFLILSQGWVYEGYAEEIFSLLPELFYLEDAYILSPKFRWVICHCDDGECAVFSAVKN</sequence>
<dbReference type="EMBL" id="JEOB01000002">
    <property type="protein sequence ID" value="EXM40197.1"/>
    <property type="molecule type" value="Genomic_DNA"/>
</dbReference>
<gene>
    <name evidence="1" type="ORF">RASY3_07815</name>
</gene>
<evidence type="ECO:0000313" key="2">
    <source>
        <dbReference type="Proteomes" id="UP000021369"/>
    </source>
</evidence>
<dbReference type="RefSeq" id="WP_037286639.1">
    <property type="nucleotide sequence ID" value="NZ_JEOB01000002.1"/>
</dbReference>
<organism evidence="1 2">
    <name type="scientific">Ruminococcus albus SY3</name>
    <dbReference type="NCBI Taxonomy" id="1341156"/>
    <lineage>
        <taxon>Bacteria</taxon>
        <taxon>Bacillati</taxon>
        <taxon>Bacillota</taxon>
        <taxon>Clostridia</taxon>
        <taxon>Eubacteriales</taxon>
        <taxon>Oscillospiraceae</taxon>
        <taxon>Ruminococcus</taxon>
    </lineage>
</organism>
<protein>
    <submittedName>
        <fullName evidence="1">Uncharacterized protein</fullName>
    </submittedName>
</protein>
<reference evidence="1 2" key="1">
    <citation type="submission" date="2013-06" db="EMBL/GenBank/DDBJ databases">
        <title>Rumen cellulosomics: divergent fiber-degrading strategies revealed by comparative genome-wide analysis of six Ruminococcal strains.</title>
        <authorList>
            <person name="Dassa B."/>
            <person name="Borovok I."/>
            <person name="Lamed R."/>
            <person name="Flint H."/>
            <person name="Yeoman C.J."/>
            <person name="White B."/>
            <person name="Bayer E.A."/>
        </authorList>
    </citation>
    <scope>NUCLEOTIDE SEQUENCE [LARGE SCALE GENOMIC DNA]</scope>
    <source>
        <strain evidence="1 2">SY3</strain>
    </source>
</reference>
<dbReference type="Proteomes" id="UP000021369">
    <property type="component" value="Unassembled WGS sequence"/>
</dbReference>
<proteinExistence type="predicted"/>
<dbReference type="Pfam" id="PF20541">
    <property type="entry name" value="DUF6756"/>
    <property type="match status" value="1"/>
</dbReference>
<dbReference type="PATRIC" id="fig|1341156.4.peg.1971"/>
<evidence type="ECO:0000313" key="1">
    <source>
        <dbReference type="EMBL" id="EXM40197.1"/>
    </source>
</evidence>
<comment type="caution">
    <text evidence="1">The sequence shown here is derived from an EMBL/GenBank/DDBJ whole genome shotgun (WGS) entry which is preliminary data.</text>
</comment>
<keyword evidence="2" id="KW-1185">Reference proteome</keyword>
<accession>A0A011V401</accession>
<dbReference type="OrthoDB" id="2043689at2"/>
<dbReference type="AlphaFoldDB" id="A0A011V401"/>
<dbReference type="InterPro" id="IPR046644">
    <property type="entry name" value="DUF6756"/>
</dbReference>